<reference evidence="2 3" key="1">
    <citation type="journal article" date="2016" name="Nat. Commun.">
        <title>Extremotolerant tardigrade genome and improved radiotolerance of human cultured cells by tardigrade-unique protein.</title>
        <authorList>
            <person name="Hashimoto T."/>
            <person name="Horikawa D.D."/>
            <person name="Saito Y."/>
            <person name="Kuwahara H."/>
            <person name="Kozuka-Hata H."/>
            <person name="Shin-I T."/>
            <person name="Minakuchi Y."/>
            <person name="Ohishi K."/>
            <person name="Motoyama A."/>
            <person name="Aizu T."/>
            <person name="Enomoto A."/>
            <person name="Kondo K."/>
            <person name="Tanaka S."/>
            <person name="Hara Y."/>
            <person name="Koshikawa S."/>
            <person name="Sagara H."/>
            <person name="Miura T."/>
            <person name="Yokobori S."/>
            <person name="Miyagawa K."/>
            <person name="Suzuki Y."/>
            <person name="Kubo T."/>
            <person name="Oyama M."/>
            <person name="Kohara Y."/>
            <person name="Fujiyama A."/>
            <person name="Arakawa K."/>
            <person name="Katayama T."/>
            <person name="Toyoda A."/>
            <person name="Kunieda T."/>
        </authorList>
    </citation>
    <scope>NUCLEOTIDE SEQUENCE [LARGE SCALE GENOMIC DNA]</scope>
    <source>
        <strain evidence="2 3">YOKOZUNA-1</strain>
    </source>
</reference>
<protein>
    <submittedName>
        <fullName evidence="2">Uncharacterized protein</fullName>
    </submittedName>
</protein>
<sequence length="283" mass="31817">MEKPKAARPTMDKLLHWIRKLFTPCRRHRVRQTTVAQLADMNNPNQPSSTNELQSRQSLPAYSNADNATPTKGSAESGSEYGFIVYSNNVKENSGLCGGKTCHMDVDMGLQQVLQGADVVASDKWLYNTCSQYSHVYEEITSESQVRHSDWHHWPSDHSAAPDFLDQCAGSGFPHQPHPFHSPCEGCAGCSSNWFGFRCKRRVPLVDAYHITPLISKSISMGDHARKTLHQSRTGGAASRPNQAEMQRLFQLFLKDLATGRRPYLLDTPDKPCYPHYHEYGNP</sequence>
<proteinExistence type="predicted"/>
<evidence type="ECO:0000313" key="2">
    <source>
        <dbReference type="EMBL" id="GAU89657.1"/>
    </source>
</evidence>
<evidence type="ECO:0000313" key="3">
    <source>
        <dbReference type="Proteomes" id="UP000186922"/>
    </source>
</evidence>
<feature type="region of interest" description="Disordered" evidence="1">
    <location>
        <begin position="36"/>
        <end position="55"/>
    </location>
</feature>
<keyword evidence="3" id="KW-1185">Reference proteome</keyword>
<dbReference type="Proteomes" id="UP000186922">
    <property type="component" value="Unassembled WGS sequence"/>
</dbReference>
<dbReference type="AlphaFoldDB" id="A0A1D1UQV6"/>
<name>A0A1D1UQV6_RAMVA</name>
<evidence type="ECO:0000256" key="1">
    <source>
        <dbReference type="SAM" id="MobiDB-lite"/>
    </source>
</evidence>
<gene>
    <name evidence="2" type="primary">RvY_02185</name>
    <name evidence="2" type="synonym">RvY_02185.1</name>
    <name evidence="2" type="ORF">RvY_02185-1</name>
</gene>
<dbReference type="EMBL" id="BDGG01000001">
    <property type="protein sequence ID" value="GAU89657.1"/>
    <property type="molecule type" value="Genomic_DNA"/>
</dbReference>
<comment type="caution">
    <text evidence="2">The sequence shown here is derived from an EMBL/GenBank/DDBJ whole genome shotgun (WGS) entry which is preliminary data.</text>
</comment>
<organism evidence="2 3">
    <name type="scientific">Ramazzottius varieornatus</name>
    <name type="common">Water bear</name>
    <name type="synonym">Tardigrade</name>
    <dbReference type="NCBI Taxonomy" id="947166"/>
    <lineage>
        <taxon>Eukaryota</taxon>
        <taxon>Metazoa</taxon>
        <taxon>Ecdysozoa</taxon>
        <taxon>Tardigrada</taxon>
        <taxon>Eutardigrada</taxon>
        <taxon>Parachela</taxon>
        <taxon>Hypsibioidea</taxon>
        <taxon>Ramazzottiidae</taxon>
        <taxon>Ramazzottius</taxon>
    </lineage>
</organism>
<accession>A0A1D1UQV6</accession>